<dbReference type="NCBIfam" id="NF009150">
    <property type="entry name" value="PRK12497.1-3"/>
    <property type="match status" value="1"/>
</dbReference>
<dbReference type="PANTHER" id="PTHR34039">
    <property type="entry name" value="UPF0102 PROTEIN YRAN"/>
    <property type="match status" value="1"/>
</dbReference>
<accession>A0A4R1BI88</accession>
<evidence type="ECO:0000313" key="4">
    <source>
        <dbReference type="Proteomes" id="UP000295244"/>
    </source>
</evidence>
<dbReference type="Proteomes" id="UP000295244">
    <property type="component" value="Unassembled WGS sequence"/>
</dbReference>
<dbReference type="NCBIfam" id="NF009154">
    <property type="entry name" value="PRK12497.3-3"/>
    <property type="match status" value="1"/>
</dbReference>
<keyword evidence="4" id="KW-1185">Reference proteome</keyword>
<dbReference type="AlphaFoldDB" id="A0A4R1BI88"/>
<dbReference type="InterPro" id="IPR003509">
    <property type="entry name" value="UPF0102_YraN-like"/>
</dbReference>
<dbReference type="OrthoDB" id="9794876at2"/>
<dbReference type="NCBIfam" id="TIGR00252">
    <property type="entry name" value="YraN family protein"/>
    <property type="match status" value="1"/>
</dbReference>
<evidence type="ECO:0000313" key="3">
    <source>
        <dbReference type="EMBL" id="TCJ16961.1"/>
    </source>
</evidence>
<proteinExistence type="inferred from homology"/>
<organism evidence="3 4">
    <name type="scientific">Rubrobacter taiwanensis</name>
    <dbReference type="NCBI Taxonomy" id="185139"/>
    <lineage>
        <taxon>Bacteria</taxon>
        <taxon>Bacillati</taxon>
        <taxon>Actinomycetota</taxon>
        <taxon>Rubrobacteria</taxon>
        <taxon>Rubrobacterales</taxon>
        <taxon>Rubrobacteraceae</taxon>
        <taxon>Rubrobacter</taxon>
    </lineage>
</organism>
<reference evidence="3 4" key="1">
    <citation type="submission" date="2019-03" db="EMBL/GenBank/DDBJ databases">
        <title>Whole genome sequence of a novel Rubrobacter taiwanensis strain, isolated from Yellowstone National Park.</title>
        <authorList>
            <person name="Freed S."/>
            <person name="Ramaley R.F."/>
            <person name="Kyndt J.A."/>
        </authorList>
    </citation>
    <scope>NUCLEOTIDE SEQUENCE [LARGE SCALE GENOMIC DNA]</scope>
    <source>
        <strain evidence="3 4">Yellowstone</strain>
    </source>
</reference>
<name>A0A4R1BI88_9ACTN</name>
<dbReference type="CDD" id="cd20736">
    <property type="entry name" value="PoNe_Nuclease"/>
    <property type="match status" value="1"/>
</dbReference>
<comment type="caution">
    <text evidence="3">The sequence shown here is derived from an EMBL/GenBank/DDBJ whole genome shotgun (WGS) entry which is preliminary data.</text>
</comment>
<sequence>MSTRDAGRAGEEIAARYLARAGYELVARNYRTRFGEVDLIVRRGALLVFVEVKLRRGLGFGEPVESVTARKRRKIRRVAEHYLVREGAEFEELRFDVVGVLAGRDGRIRVRHVEGAF</sequence>
<protein>
    <recommendedName>
        <fullName evidence="2">UPF0102 protein E0L93_07855</fullName>
    </recommendedName>
</protein>
<dbReference type="Gene3D" id="3.40.1350.10">
    <property type="match status" value="1"/>
</dbReference>
<gene>
    <name evidence="3" type="ORF">E0L93_07855</name>
</gene>
<dbReference type="SUPFAM" id="SSF52980">
    <property type="entry name" value="Restriction endonuclease-like"/>
    <property type="match status" value="1"/>
</dbReference>
<dbReference type="InterPro" id="IPR011856">
    <property type="entry name" value="tRNA_endonuc-like_dom_sf"/>
</dbReference>
<comment type="similarity">
    <text evidence="1 2">Belongs to the UPF0102 family.</text>
</comment>
<dbReference type="GO" id="GO:0003676">
    <property type="term" value="F:nucleic acid binding"/>
    <property type="evidence" value="ECO:0007669"/>
    <property type="project" value="InterPro"/>
</dbReference>
<dbReference type="Pfam" id="PF02021">
    <property type="entry name" value="UPF0102"/>
    <property type="match status" value="1"/>
</dbReference>
<evidence type="ECO:0000256" key="2">
    <source>
        <dbReference type="HAMAP-Rule" id="MF_00048"/>
    </source>
</evidence>
<dbReference type="EMBL" id="SKBU01000015">
    <property type="protein sequence ID" value="TCJ16961.1"/>
    <property type="molecule type" value="Genomic_DNA"/>
</dbReference>
<dbReference type="InterPro" id="IPR011335">
    <property type="entry name" value="Restrct_endonuc-II-like"/>
</dbReference>
<dbReference type="HAMAP" id="MF_00048">
    <property type="entry name" value="UPF0102"/>
    <property type="match status" value="1"/>
</dbReference>
<evidence type="ECO:0000256" key="1">
    <source>
        <dbReference type="ARBA" id="ARBA00006738"/>
    </source>
</evidence>
<dbReference type="PANTHER" id="PTHR34039:SF1">
    <property type="entry name" value="UPF0102 PROTEIN YRAN"/>
    <property type="match status" value="1"/>
</dbReference>